<dbReference type="RefSeq" id="WP_169394009.1">
    <property type="nucleotide sequence ID" value="NZ_BAAAJH010000005.1"/>
</dbReference>
<organism evidence="1 2">
    <name type="scientific">Pseudonocardia xinjiangensis</name>
    <dbReference type="NCBI Taxonomy" id="75289"/>
    <lineage>
        <taxon>Bacteria</taxon>
        <taxon>Bacillati</taxon>
        <taxon>Actinomycetota</taxon>
        <taxon>Actinomycetes</taxon>
        <taxon>Pseudonocardiales</taxon>
        <taxon>Pseudonocardiaceae</taxon>
        <taxon>Pseudonocardia</taxon>
    </lineage>
</organism>
<accession>A0ABX1R7C1</accession>
<sequence length="108" mass="12045">MARLPAAARHRARLLQREAGLPRLSRFDDVRAAARDHETYLSFEGIDIDDTATAMSAPGFLPDIDNPRHDQLRRIASDLSWPVPHAVFFDVLGLPTTGSDREDPVLDL</sequence>
<dbReference type="Proteomes" id="UP001296706">
    <property type="component" value="Unassembled WGS sequence"/>
</dbReference>
<comment type="caution">
    <text evidence="1">The sequence shown here is derived from an EMBL/GenBank/DDBJ whole genome shotgun (WGS) entry which is preliminary data.</text>
</comment>
<dbReference type="EMBL" id="JAAXKY010000003">
    <property type="protein sequence ID" value="NMH75937.1"/>
    <property type="molecule type" value="Genomic_DNA"/>
</dbReference>
<reference evidence="1 2" key="1">
    <citation type="submission" date="2020-04" db="EMBL/GenBank/DDBJ databases">
        <authorList>
            <person name="Klaysubun C."/>
            <person name="Duangmal K."/>
            <person name="Lipun K."/>
        </authorList>
    </citation>
    <scope>NUCLEOTIDE SEQUENCE [LARGE SCALE GENOMIC DNA]</scope>
    <source>
        <strain evidence="1 2">JCM 11839</strain>
    </source>
</reference>
<evidence type="ECO:0008006" key="3">
    <source>
        <dbReference type="Google" id="ProtNLM"/>
    </source>
</evidence>
<gene>
    <name evidence="1" type="ORF">HF577_02285</name>
</gene>
<keyword evidence="2" id="KW-1185">Reference proteome</keyword>
<protein>
    <recommendedName>
        <fullName evidence="3">Cytochrome P450</fullName>
    </recommendedName>
</protein>
<name>A0ABX1R7C1_9PSEU</name>
<evidence type="ECO:0000313" key="1">
    <source>
        <dbReference type="EMBL" id="NMH75937.1"/>
    </source>
</evidence>
<evidence type="ECO:0000313" key="2">
    <source>
        <dbReference type="Proteomes" id="UP001296706"/>
    </source>
</evidence>
<proteinExistence type="predicted"/>